<name>A0A563DCP3_9FLAO</name>
<sequence length="166" mass="19385">MLKKILILFFILSSLKGISQTTTAEKQINQIFQLEEKEKIHQFFQAIEEYKQDHDYSDAMIMDSIFAEITPPVLVNFIKSINKEIFIQEKEFTKDYEFNIFPQEYAANMPCADVVSLRFLEEKNQFLLMVGNSFYVEDFGCTESGTSYLFKIEKGKIKIINIMEVG</sequence>
<protein>
    <submittedName>
        <fullName evidence="2">Uncharacterized protein</fullName>
    </submittedName>
</protein>
<evidence type="ECO:0000313" key="3">
    <source>
        <dbReference type="Proteomes" id="UP000319499"/>
    </source>
</evidence>
<organism evidence="2 3">
    <name type="scientific">Apibacter muscae</name>
    <dbReference type="NCBI Taxonomy" id="2509004"/>
    <lineage>
        <taxon>Bacteria</taxon>
        <taxon>Pseudomonadati</taxon>
        <taxon>Bacteroidota</taxon>
        <taxon>Flavobacteriia</taxon>
        <taxon>Flavobacteriales</taxon>
        <taxon>Weeksellaceae</taxon>
        <taxon>Apibacter</taxon>
    </lineage>
</organism>
<keyword evidence="3" id="KW-1185">Reference proteome</keyword>
<evidence type="ECO:0000256" key="1">
    <source>
        <dbReference type="SAM" id="SignalP"/>
    </source>
</evidence>
<proteinExistence type="predicted"/>
<dbReference type="EMBL" id="SELH01000021">
    <property type="protein sequence ID" value="TWP27701.1"/>
    <property type="molecule type" value="Genomic_DNA"/>
</dbReference>
<dbReference type="Proteomes" id="UP000319499">
    <property type="component" value="Unassembled WGS sequence"/>
</dbReference>
<feature type="chain" id="PRO_5021917332" evidence="1">
    <location>
        <begin position="20"/>
        <end position="166"/>
    </location>
</feature>
<dbReference type="RefSeq" id="WP_146292637.1">
    <property type="nucleotide sequence ID" value="NZ_SELH01000021.1"/>
</dbReference>
<reference evidence="2 3" key="1">
    <citation type="submission" date="2019-02" db="EMBL/GenBank/DDBJ databases">
        <title>Apibacter muscae sp. nov.: a novel member of the house fly microbiota.</title>
        <authorList>
            <person name="Park R."/>
        </authorList>
    </citation>
    <scope>NUCLEOTIDE SEQUENCE [LARGE SCALE GENOMIC DNA]</scope>
    <source>
        <strain evidence="2 3">AL1</strain>
    </source>
</reference>
<gene>
    <name evidence="2" type="ORF">ETU09_06295</name>
</gene>
<evidence type="ECO:0000313" key="2">
    <source>
        <dbReference type="EMBL" id="TWP27701.1"/>
    </source>
</evidence>
<accession>A0A563DCP3</accession>
<feature type="signal peptide" evidence="1">
    <location>
        <begin position="1"/>
        <end position="19"/>
    </location>
</feature>
<dbReference type="AlphaFoldDB" id="A0A563DCP3"/>
<comment type="caution">
    <text evidence="2">The sequence shown here is derived from an EMBL/GenBank/DDBJ whole genome shotgun (WGS) entry which is preliminary data.</text>
</comment>
<keyword evidence="1" id="KW-0732">Signal</keyword>